<organism evidence="2 3">
    <name type="scientific">Paenibacillus harenae</name>
    <dbReference type="NCBI Taxonomy" id="306543"/>
    <lineage>
        <taxon>Bacteria</taxon>
        <taxon>Bacillati</taxon>
        <taxon>Bacillota</taxon>
        <taxon>Bacilli</taxon>
        <taxon>Bacillales</taxon>
        <taxon>Paenibacillaceae</taxon>
        <taxon>Paenibacillus</taxon>
    </lineage>
</organism>
<sequence length="152" mass="17131">MFQTWNWKQATPYAASKVIGSGVLYLATILILDGFRHVGHWPETAKVPHYWIFYYGYAPLFSILVDFLTRKTNPEDHIFIKIPLYLVGGTLPFVVLLGGFHLFSMLASLIGIACASIYYGVSSGAYRFNRLWPYSSVISVVMTVFLAVLVLL</sequence>
<evidence type="ECO:0000256" key="1">
    <source>
        <dbReference type="SAM" id="Phobius"/>
    </source>
</evidence>
<comment type="caution">
    <text evidence="2">The sequence shown here is derived from an EMBL/GenBank/DDBJ whole genome shotgun (WGS) entry which is preliminary data.</text>
</comment>
<feature type="transmembrane region" description="Helical" evidence="1">
    <location>
        <begin position="12"/>
        <end position="32"/>
    </location>
</feature>
<reference evidence="2 3" key="1">
    <citation type="submission" date="2023-07" db="EMBL/GenBank/DDBJ databases">
        <title>Sorghum-associated microbial communities from plants grown in Nebraska, USA.</title>
        <authorList>
            <person name="Schachtman D."/>
        </authorList>
    </citation>
    <scope>NUCLEOTIDE SEQUENCE [LARGE SCALE GENOMIC DNA]</scope>
    <source>
        <strain evidence="2 3">CC482</strain>
    </source>
</reference>
<keyword evidence="1" id="KW-1133">Transmembrane helix</keyword>
<gene>
    <name evidence="2" type="ORF">J2T15_003392</name>
</gene>
<keyword evidence="1" id="KW-0472">Membrane</keyword>
<feature type="transmembrane region" description="Helical" evidence="1">
    <location>
        <begin position="131"/>
        <end position="151"/>
    </location>
</feature>
<protein>
    <submittedName>
        <fullName evidence="2">Uncharacterized protein</fullName>
    </submittedName>
</protein>
<keyword evidence="1" id="KW-0812">Transmembrane</keyword>
<feature type="transmembrane region" description="Helical" evidence="1">
    <location>
        <begin position="52"/>
        <end position="69"/>
    </location>
</feature>
<dbReference type="EMBL" id="JAUSSU010000006">
    <property type="protein sequence ID" value="MDQ0113949.1"/>
    <property type="molecule type" value="Genomic_DNA"/>
</dbReference>
<evidence type="ECO:0000313" key="3">
    <source>
        <dbReference type="Proteomes" id="UP001229346"/>
    </source>
</evidence>
<evidence type="ECO:0000313" key="2">
    <source>
        <dbReference type="EMBL" id="MDQ0113949.1"/>
    </source>
</evidence>
<feature type="transmembrane region" description="Helical" evidence="1">
    <location>
        <begin position="90"/>
        <end position="119"/>
    </location>
</feature>
<proteinExistence type="predicted"/>
<accession>A0ABT9U6T2</accession>
<dbReference type="Proteomes" id="UP001229346">
    <property type="component" value="Unassembled WGS sequence"/>
</dbReference>
<keyword evidence="3" id="KW-1185">Reference proteome</keyword>
<dbReference type="RefSeq" id="WP_307205221.1">
    <property type="nucleotide sequence ID" value="NZ_JAUSSU010000006.1"/>
</dbReference>
<name>A0ABT9U6T2_PAEHA</name>